<dbReference type="OrthoDB" id="7871100at2"/>
<proteinExistence type="predicted"/>
<gene>
    <name evidence="2" type="ORF">SAMN04488045_1611</name>
</gene>
<accession>A0A1H5WWX2</accession>
<feature type="coiled-coil region" evidence="1">
    <location>
        <begin position="43"/>
        <end position="123"/>
    </location>
</feature>
<sequence length="169" mass="18684">MTEIEEFERRINAALDRIAYQVETFGDSSPVTAPAGDDSSEDIEKLKSDLADERLANEQLEERVKAIRDRQESQVSELQAQVAGFKASIGDLDAELQRLRHANDQLTANNAELREALEKNVSEPHLINRAMLAELEGLRAARSADRAETQTLIDTLEPLLAAAAQEESA</sequence>
<evidence type="ECO:0000313" key="2">
    <source>
        <dbReference type="EMBL" id="SEG03487.1"/>
    </source>
</evidence>
<dbReference type="AlphaFoldDB" id="A0A1H5WWX2"/>
<name>A0A1H5WWX2_9RHOB</name>
<evidence type="ECO:0000256" key="1">
    <source>
        <dbReference type="SAM" id="Coils"/>
    </source>
</evidence>
<reference evidence="2 3" key="1">
    <citation type="submission" date="2016-10" db="EMBL/GenBank/DDBJ databases">
        <authorList>
            <person name="de Groot N.N."/>
        </authorList>
    </citation>
    <scope>NUCLEOTIDE SEQUENCE [LARGE SCALE GENOMIC DNA]</scope>
    <source>
        <strain evidence="2 3">DSM 26915</strain>
    </source>
</reference>
<organism evidence="2 3">
    <name type="scientific">Thalassococcus halodurans</name>
    <dbReference type="NCBI Taxonomy" id="373675"/>
    <lineage>
        <taxon>Bacteria</taxon>
        <taxon>Pseudomonadati</taxon>
        <taxon>Pseudomonadota</taxon>
        <taxon>Alphaproteobacteria</taxon>
        <taxon>Rhodobacterales</taxon>
        <taxon>Roseobacteraceae</taxon>
        <taxon>Thalassococcus</taxon>
    </lineage>
</organism>
<keyword evidence="1" id="KW-0175">Coiled coil</keyword>
<dbReference type="Gene3D" id="1.20.5.170">
    <property type="match status" value="1"/>
</dbReference>
<keyword evidence="3" id="KW-1185">Reference proteome</keyword>
<dbReference type="Proteomes" id="UP000236752">
    <property type="component" value="Unassembled WGS sequence"/>
</dbReference>
<protein>
    <submittedName>
        <fullName evidence="2">Uncharacterized protein</fullName>
    </submittedName>
</protein>
<evidence type="ECO:0000313" key="3">
    <source>
        <dbReference type="Proteomes" id="UP000236752"/>
    </source>
</evidence>
<dbReference type="EMBL" id="FNUZ01000002">
    <property type="protein sequence ID" value="SEG03487.1"/>
    <property type="molecule type" value="Genomic_DNA"/>
</dbReference>
<dbReference type="RefSeq" id="WP_103909932.1">
    <property type="nucleotide sequence ID" value="NZ_FNUZ01000002.1"/>
</dbReference>